<protein>
    <submittedName>
        <fullName evidence="1">Uncharacterized protein</fullName>
    </submittedName>
</protein>
<dbReference type="AlphaFoldDB" id="A0A6S7CN93"/>
<evidence type="ECO:0000313" key="2">
    <source>
        <dbReference type="Proteomes" id="UP000494365"/>
    </source>
</evidence>
<gene>
    <name evidence="1" type="ORF">LMG28614_03790</name>
</gene>
<evidence type="ECO:0000313" key="1">
    <source>
        <dbReference type="EMBL" id="CAB3793905.1"/>
    </source>
</evidence>
<keyword evidence="2" id="KW-1185">Reference proteome</keyword>
<dbReference type="EMBL" id="CADIKK010000017">
    <property type="protein sequence ID" value="CAB3793905.1"/>
    <property type="molecule type" value="Genomic_DNA"/>
</dbReference>
<name>A0A6S7CN93_9BURK</name>
<sequence>MASKSRTHKHATPAMPPSLRALTFSGAAHKPLTQAMLLQAYASLDGFRRGYGSHELLENLSRQLLVAEELCHLRNDAHGWTDIEAARAATAQIATAVKISGAWLMNDFAYAQLCNALGIFDSQLSVASFGDIAKAEARGARALMREEQGAVVSIAAV</sequence>
<accession>A0A6S7CN93</accession>
<organism evidence="1 2">
    <name type="scientific">Paraburkholderia ultramafica</name>
    <dbReference type="NCBI Taxonomy" id="1544867"/>
    <lineage>
        <taxon>Bacteria</taxon>
        <taxon>Pseudomonadati</taxon>
        <taxon>Pseudomonadota</taxon>
        <taxon>Betaproteobacteria</taxon>
        <taxon>Burkholderiales</taxon>
        <taxon>Burkholderiaceae</taxon>
        <taxon>Paraburkholderia</taxon>
    </lineage>
</organism>
<proteinExistence type="predicted"/>
<reference evidence="1 2" key="1">
    <citation type="submission" date="2020-04" db="EMBL/GenBank/DDBJ databases">
        <authorList>
            <person name="De Canck E."/>
        </authorList>
    </citation>
    <scope>NUCLEOTIDE SEQUENCE [LARGE SCALE GENOMIC DNA]</scope>
    <source>
        <strain evidence="1 2">LMG 28614</strain>
    </source>
</reference>
<dbReference type="Proteomes" id="UP000494365">
    <property type="component" value="Unassembled WGS sequence"/>
</dbReference>